<keyword evidence="2" id="KW-1185">Reference proteome</keyword>
<gene>
    <name evidence="1" type="ORF">Acor_64820</name>
</gene>
<evidence type="ECO:0000313" key="1">
    <source>
        <dbReference type="EMBL" id="GES04414.1"/>
    </source>
</evidence>
<proteinExistence type="predicted"/>
<comment type="caution">
    <text evidence="1">The sequence shown here is derived from an EMBL/GenBank/DDBJ whole genome shotgun (WGS) entry which is preliminary data.</text>
</comment>
<name>A0A5M3W6I4_9ACTN</name>
<reference evidence="1 2" key="1">
    <citation type="submission" date="2019-10" db="EMBL/GenBank/DDBJ databases">
        <title>Whole genome shotgun sequence of Acrocarpospora corrugata NBRC 13972.</title>
        <authorList>
            <person name="Ichikawa N."/>
            <person name="Kimura A."/>
            <person name="Kitahashi Y."/>
            <person name="Komaki H."/>
            <person name="Oguchi A."/>
        </authorList>
    </citation>
    <scope>NUCLEOTIDE SEQUENCE [LARGE SCALE GENOMIC DNA]</scope>
    <source>
        <strain evidence="1 2">NBRC 13972</strain>
    </source>
</reference>
<sequence>MPKCGAYVLQAGVVQWGLRVDRGVAGREQEIVALPQREFHRLAEPYNHGAAGSGAAAFHEAEVALRRARAQGEVELAETAALPG</sequence>
<evidence type="ECO:0000313" key="2">
    <source>
        <dbReference type="Proteomes" id="UP000334990"/>
    </source>
</evidence>
<accession>A0A5M3W6I4</accession>
<organism evidence="1 2">
    <name type="scientific">Acrocarpospora corrugata</name>
    <dbReference type="NCBI Taxonomy" id="35763"/>
    <lineage>
        <taxon>Bacteria</taxon>
        <taxon>Bacillati</taxon>
        <taxon>Actinomycetota</taxon>
        <taxon>Actinomycetes</taxon>
        <taxon>Streptosporangiales</taxon>
        <taxon>Streptosporangiaceae</taxon>
        <taxon>Acrocarpospora</taxon>
    </lineage>
</organism>
<protein>
    <submittedName>
        <fullName evidence="1">Uncharacterized protein</fullName>
    </submittedName>
</protein>
<dbReference type="AlphaFoldDB" id="A0A5M3W6I4"/>
<dbReference type="Proteomes" id="UP000334990">
    <property type="component" value="Unassembled WGS sequence"/>
</dbReference>
<dbReference type="EMBL" id="BLAD01000081">
    <property type="protein sequence ID" value="GES04414.1"/>
    <property type="molecule type" value="Genomic_DNA"/>
</dbReference>